<dbReference type="Proteomes" id="UP000178017">
    <property type="component" value="Unassembled WGS sequence"/>
</dbReference>
<dbReference type="GO" id="GO:0003723">
    <property type="term" value="F:RNA binding"/>
    <property type="evidence" value="ECO:0007669"/>
    <property type="project" value="InterPro"/>
</dbReference>
<protein>
    <recommendedName>
        <fullName evidence="2">Pseudouridine synthase RsuA/RluA-like domain-containing protein</fullName>
    </recommendedName>
</protein>
<comment type="similarity">
    <text evidence="1">Belongs to the pseudouridine synthase RluA family.</text>
</comment>
<dbReference type="Pfam" id="PF00849">
    <property type="entry name" value="PseudoU_synth_2"/>
    <property type="match status" value="1"/>
</dbReference>
<accession>A0A1F5MIR0</accession>
<dbReference type="CDD" id="cd02869">
    <property type="entry name" value="PseudoU_synth_RluA_like"/>
    <property type="match status" value="1"/>
</dbReference>
<reference evidence="3 4" key="1">
    <citation type="journal article" date="2016" name="Nat. Commun.">
        <title>Thousands of microbial genomes shed light on interconnected biogeochemical processes in an aquifer system.</title>
        <authorList>
            <person name="Anantharaman K."/>
            <person name="Brown C.T."/>
            <person name="Hug L.A."/>
            <person name="Sharon I."/>
            <person name="Castelle C.J."/>
            <person name="Probst A.J."/>
            <person name="Thomas B.C."/>
            <person name="Singh A."/>
            <person name="Wilkins M.J."/>
            <person name="Karaoz U."/>
            <person name="Brodie E.L."/>
            <person name="Williams K.H."/>
            <person name="Hubbard S.S."/>
            <person name="Banfield J.F."/>
        </authorList>
    </citation>
    <scope>NUCLEOTIDE SEQUENCE [LARGE SCALE GENOMIC DNA]</scope>
</reference>
<sequence>MIIELGEPIVARGGEANLSQDGSMLVWNKPVGVPVYGGSENKQPIGAREYISARYNDDWEPVNLIDRWASGALLFAKEQGLLTALTTQLYDQGVVRVYRALVVGQVDNVCGVIGQMGYCPIEKRAKLQQFPDATFTRSKILPLEYRSGPTRDTITLVEIETHPDLIGQVRLHLAHIGHPVCGDERDPHRAEYERLMAHLYGFDIKHPGTGKVRYIRAPYPREFTLQ</sequence>
<comment type="caution">
    <text evidence="3">The sequence shown here is derived from an EMBL/GenBank/DDBJ whole genome shotgun (WGS) entry which is preliminary data.</text>
</comment>
<dbReference type="EMBL" id="MFDO01000021">
    <property type="protein sequence ID" value="OGE65238.1"/>
    <property type="molecule type" value="Genomic_DNA"/>
</dbReference>
<dbReference type="GO" id="GO:0000455">
    <property type="term" value="P:enzyme-directed rRNA pseudouridine synthesis"/>
    <property type="evidence" value="ECO:0007669"/>
    <property type="project" value="TreeGrafter"/>
</dbReference>
<proteinExistence type="inferred from homology"/>
<name>A0A1F5MIR0_9BACT</name>
<dbReference type="GO" id="GO:0140098">
    <property type="term" value="F:catalytic activity, acting on RNA"/>
    <property type="evidence" value="ECO:0007669"/>
    <property type="project" value="UniProtKB-ARBA"/>
</dbReference>
<dbReference type="SUPFAM" id="SSF55120">
    <property type="entry name" value="Pseudouridine synthase"/>
    <property type="match status" value="1"/>
</dbReference>
<dbReference type="AlphaFoldDB" id="A0A1F5MIR0"/>
<dbReference type="InterPro" id="IPR050188">
    <property type="entry name" value="RluA_PseudoU_synthase"/>
</dbReference>
<dbReference type="GO" id="GO:0009982">
    <property type="term" value="F:pseudouridine synthase activity"/>
    <property type="evidence" value="ECO:0007669"/>
    <property type="project" value="InterPro"/>
</dbReference>
<evidence type="ECO:0000313" key="4">
    <source>
        <dbReference type="Proteomes" id="UP000178017"/>
    </source>
</evidence>
<evidence type="ECO:0000259" key="2">
    <source>
        <dbReference type="Pfam" id="PF00849"/>
    </source>
</evidence>
<organism evidence="3 4">
    <name type="scientific">Candidatus Daviesbacteria bacterium RIFCSPLOWO2_01_FULL_40_24</name>
    <dbReference type="NCBI Taxonomy" id="1797787"/>
    <lineage>
        <taxon>Bacteria</taxon>
        <taxon>Candidatus Daviesiibacteriota</taxon>
    </lineage>
</organism>
<gene>
    <name evidence="3" type="ORF">A3B49_02300</name>
</gene>
<feature type="domain" description="Pseudouridine synthase RsuA/RluA-like" evidence="2">
    <location>
        <begin position="24"/>
        <end position="175"/>
    </location>
</feature>
<evidence type="ECO:0000256" key="1">
    <source>
        <dbReference type="ARBA" id="ARBA00010876"/>
    </source>
</evidence>
<dbReference type="Gene3D" id="3.30.2350.10">
    <property type="entry name" value="Pseudouridine synthase"/>
    <property type="match status" value="1"/>
</dbReference>
<dbReference type="PANTHER" id="PTHR21600:SF87">
    <property type="entry name" value="RNA PSEUDOURIDYLATE SYNTHASE DOMAIN-CONTAINING PROTEIN 1"/>
    <property type="match status" value="1"/>
</dbReference>
<evidence type="ECO:0000313" key="3">
    <source>
        <dbReference type="EMBL" id="OGE65238.1"/>
    </source>
</evidence>
<dbReference type="InterPro" id="IPR020103">
    <property type="entry name" value="PsdUridine_synth_cat_dom_sf"/>
</dbReference>
<dbReference type="InterPro" id="IPR006145">
    <property type="entry name" value="PsdUridine_synth_RsuA/RluA"/>
</dbReference>
<dbReference type="PANTHER" id="PTHR21600">
    <property type="entry name" value="MITOCHONDRIAL RNA PSEUDOURIDINE SYNTHASE"/>
    <property type="match status" value="1"/>
</dbReference>